<proteinExistence type="predicted"/>
<comment type="caution">
    <text evidence="2">The sequence shown here is derived from an EMBL/GenBank/DDBJ whole genome shotgun (WGS) entry which is preliminary data.</text>
</comment>
<dbReference type="Gene3D" id="1.25.40.390">
    <property type="match status" value="1"/>
</dbReference>
<keyword evidence="2" id="KW-0449">Lipoprotein</keyword>
<dbReference type="InterPro" id="IPR041662">
    <property type="entry name" value="SusD-like_2"/>
</dbReference>
<dbReference type="SUPFAM" id="SSF48452">
    <property type="entry name" value="TPR-like"/>
    <property type="match status" value="1"/>
</dbReference>
<sequence>MKKAIVTLLLAVLVASCDDFGDINQDPNNPSEAQTALLLTGAERSISDVIGAVTGTLYVQYFSETQYTEASRYETINFNFNSWYYNPLQNLQTIKELNRNQPAEVLSGGSNANQIAVANILQVYFYHFMTDRWGMIPFEEALGGGENLGPAYSDQQTIYTSMLDTLEAAAGNISTSEAAVSGDIIFDGDMTRWQQFANSLRLRIAMRAADEAPEMAKTHAEAAISAGLLEADAMYPYMANANNDNPWYERFQTRTDYAISEFMADEMKAIDDLRLTEYALPAPAAENDEPGTQLEEIVGMPYGIENAGSIDNSQISFPGSAIGAGGPGVGEQDAPLPIITTAELNFLKAEVAARGWNAGGTAAEFYAMGIEQSWKQWGVYGDGSDFTTYMAQPEVAYDPTNWEQSIGYQKWIALFPLGYEGWAEWRKLDYPELTPAPAAMNSSGEIPLRHGYPTSESQLNQENYEAAVSAQGEDALDTKLWWDVD</sequence>
<feature type="chain" id="PRO_5045053110" evidence="1">
    <location>
        <begin position="22"/>
        <end position="485"/>
    </location>
</feature>
<evidence type="ECO:0000313" key="3">
    <source>
        <dbReference type="Proteomes" id="UP001207918"/>
    </source>
</evidence>
<name>A0ABT3PP43_9BACT</name>
<keyword evidence="3" id="KW-1185">Reference proteome</keyword>
<feature type="signal peptide" evidence="1">
    <location>
        <begin position="1"/>
        <end position="21"/>
    </location>
</feature>
<evidence type="ECO:0000313" key="2">
    <source>
        <dbReference type="EMBL" id="MCW9707634.1"/>
    </source>
</evidence>
<dbReference type="RefSeq" id="WP_265766422.1">
    <property type="nucleotide sequence ID" value="NZ_JAGGJA010000007.1"/>
</dbReference>
<gene>
    <name evidence="2" type="ORF">J6I44_12275</name>
</gene>
<dbReference type="Proteomes" id="UP001207918">
    <property type="component" value="Unassembled WGS sequence"/>
</dbReference>
<keyword evidence="1" id="KW-0732">Signal</keyword>
<organism evidence="2 3">
    <name type="scientific">Fodinibius salsisoli</name>
    <dbReference type="NCBI Taxonomy" id="2820877"/>
    <lineage>
        <taxon>Bacteria</taxon>
        <taxon>Pseudomonadati</taxon>
        <taxon>Balneolota</taxon>
        <taxon>Balneolia</taxon>
        <taxon>Balneolales</taxon>
        <taxon>Balneolaceae</taxon>
        <taxon>Fodinibius</taxon>
    </lineage>
</organism>
<dbReference type="Pfam" id="PF12771">
    <property type="entry name" value="SusD-like_2"/>
    <property type="match status" value="1"/>
</dbReference>
<accession>A0ABT3PP43</accession>
<reference evidence="2 3" key="1">
    <citation type="submission" date="2021-03" db="EMBL/GenBank/DDBJ databases">
        <title>Aliifodinibius sp. nov., a new bacterium isolated from saline soil.</title>
        <authorList>
            <person name="Galisteo C."/>
            <person name="De La Haba R."/>
            <person name="Sanchez-Porro C."/>
            <person name="Ventosa A."/>
        </authorList>
    </citation>
    <scope>NUCLEOTIDE SEQUENCE [LARGE SCALE GENOMIC DNA]</scope>
    <source>
        <strain evidence="2 3">1BSP15-2V2</strain>
    </source>
</reference>
<dbReference type="InterPro" id="IPR011990">
    <property type="entry name" value="TPR-like_helical_dom_sf"/>
</dbReference>
<dbReference type="EMBL" id="JAGGJA010000007">
    <property type="protein sequence ID" value="MCW9707634.1"/>
    <property type="molecule type" value="Genomic_DNA"/>
</dbReference>
<protein>
    <submittedName>
        <fullName evidence="2">SusD/RagB family nutrient-binding outer membrane lipoprotein</fullName>
    </submittedName>
</protein>
<dbReference type="PROSITE" id="PS51257">
    <property type="entry name" value="PROKAR_LIPOPROTEIN"/>
    <property type="match status" value="1"/>
</dbReference>
<evidence type="ECO:0000256" key="1">
    <source>
        <dbReference type="SAM" id="SignalP"/>
    </source>
</evidence>